<accession>H0GA65</accession>
<reference evidence="1 2" key="1">
    <citation type="journal article" date="2012" name="J. Bacteriol.">
        <title>Draft Genome Sequence of Sinorhizobium meliloti CCNWSX0020, a Nitrogen-Fixing Symbiont with Copper Tolerance Capability Isolated from Lead-Zinc Mine Tailings.</title>
        <authorList>
            <person name="Li Z."/>
            <person name="Ma Z."/>
            <person name="Hao X."/>
            <person name="Wei G."/>
        </authorList>
    </citation>
    <scope>NUCLEOTIDE SEQUENCE [LARGE SCALE GENOMIC DNA]</scope>
    <source>
        <strain evidence="1 2">CCNWSX0020</strain>
    </source>
</reference>
<evidence type="ECO:0000313" key="2">
    <source>
        <dbReference type="Proteomes" id="UP000004038"/>
    </source>
</evidence>
<name>H0GA65_RHIML</name>
<evidence type="ECO:0000313" key="1">
    <source>
        <dbReference type="EMBL" id="EHK73798.1"/>
    </source>
</evidence>
<dbReference type="EMBL" id="AGVV01000116">
    <property type="protein sequence ID" value="EHK73798.1"/>
    <property type="molecule type" value="Genomic_DNA"/>
</dbReference>
<dbReference type="Proteomes" id="UP000004038">
    <property type="component" value="Unassembled WGS sequence"/>
</dbReference>
<sequence length="31" mass="3330">MGSFSRFPGRAGVFLGFEKAPLTRAFDRGGP</sequence>
<gene>
    <name evidence="1" type="ORF">SM0020_32120</name>
</gene>
<proteinExistence type="predicted"/>
<dbReference type="AlphaFoldDB" id="H0GA65"/>
<organism evidence="1 2">
    <name type="scientific">Sinorhizobium meliloti CCNWSX0020</name>
    <dbReference type="NCBI Taxonomy" id="1107881"/>
    <lineage>
        <taxon>Bacteria</taxon>
        <taxon>Pseudomonadati</taxon>
        <taxon>Pseudomonadota</taxon>
        <taxon>Alphaproteobacteria</taxon>
        <taxon>Hyphomicrobiales</taxon>
        <taxon>Rhizobiaceae</taxon>
        <taxon>Sinorhizobium/Ensifer group</taxon>
        <taxon>Sinorhizobium</taxon>
    </lineage>
</organism>
<protein>
    <submittedName>
        <fullName evidence="1">Uncharacterized protein</fullName>
    </submittedName>
</protein>